<name>A0A6A1WCK8_9ROSI</name>
<proteinExistence type="predicted"/>
<reference evidence="1 2" key="1">
    <citation type="journal article" date="2019" name="Plant Biotechnol. J.">
        <title>The red bayberry genome and genetic basis of sex determination.</title>
        <authorList>
            <person name="Jia H.M."/>
            <person name="Jia H.J."/>
            <person name="Cai Q.L."/>
            <person name="Wang Y."/>
            <person name="Zhao H.B."/>
            <person name="Yang W.F."/>
            <person name="Wang G.Y."/>
            <person name="Li Y.H."/>
            <person name="Zhan D.L."/>
            <person name="Shen Y.T."/>
            <person name="Niu Q.F."/>
            <person name="Chang L."/>
            <person name="Qiu J."/>
            <person name="Zhao L."/>
            <person name="Xie H.B."/>
            <person name="Fu W.Y."/>
            <person name="Jin J."/>
            <person name="Li X.W."/>
            <person name="Jiao Y."/>
            <person name="Zhou C.C."/>
            <person name="Tu T."/>
            <person name="Chai C.Y."/>
            <person name="Gao J.L."/>
            <person name="Fan L.J."/>
            <person name="van de Weg E."/>
            <person name="Wang J.Y."/>
            <person name="Gao Z.S."/>
        </authorList>
    </citation>
    <scope>NUCLEOTIDE SEQUENCE [LARGE SCALE GENOMIC DNA]</scope>
    <source>
        <tissue evidence="1">Leaves</tissue>
    </source>
</reference>
<evidence type="ECO:0000313" key="1">
    <source>
        <dbReference type="EMBL" id="KAB1221428.1"/>
    </source>
</evidence>
<keyword evidence="2" id="KW-1185">Reference proteome</keyword>
<dbReference type="SUPFAM" id="SSF140860">
    <property type="entry name" value="Pseudo ankyrin repeat-like"/>
    <property type="match status" value="1"/>
</dbReference>
<dbReference type="EMBL" id="RXIC02000020">
    <property type="protein sequence ID" value="KAB1221428.1"/>
    <property type="molecule type" value="Genomic_DNA"/>
</dbReference>
<gene>
    <name evidence="1" type="ORF">CJ030_MR2G013152</name>
</gene>
<organism evidence="1 2">
    <name type="scientific">Morella rubra</name>
    <name type="common">Chinese bayberry</name>
    <dbReference type="NCBI Taxonomy" id="262757"/>
    <lineage>
        <taxon>Eukaryota</taxon>
        <taxon>Viridiplantae</taxon>
        <taxon>Streptophyta</taxon>
        <taxon>Embryophyta</taxon>
        <taxon>Tracheophyta</taxon>
        <taxon>Spermatophyta</taxon>
        <taxon>Magnoliopsida</taxon>
        <taxon>eudicotyledons</taxon>
        <taxon>Gunneridae</taxon>
        <taxon>Pentapetalae</taxon>
        <taxon>rosids</taxon>
        <taxon>fabids</taxon>
        <taxon>Fagales</taxon>
        <taxon>Myricaceae</taxon>
        <taxon>Morella</taxon>
    </lineage>
</organism>
<dbReference type="Proteomes" id="UP000516437">
    <property type="component" value="Chromosome 2"/>
</dbReference>
<evidence type="ECO:0000313" key="2">
    <source>
        <dbReference type="Proteomes" id="UP000516437"/>
    </source>
</evidence>
<accession>A0A6A1WCK8</accession>
<protein>
    <submittedName>
        <fullName evidence="1">Uncharacterized protein</fullName>
    </submittedName>
</protein>
<dbReference type="AlphaFoldDB" id="A0A6A1WCK8"/>
<sequence>MEAGQDEEPQIGGGIAFIQGQRTSHLILHPPLCMLPANAPGNRKEDVVEFNAWRKKNTAALHAIQISCSVDIQARIGEDDTAKIVWDAFAESYDPKAQVKGRLYRDDLADAVRWGKWTEALVLLKNLKKSGSRISKVVGTIALYLAIPQGQTDVVKKLVELMSEEDLAAHVSHRSDLTHVAAFGNCDMAECILRKDEKLISLEDRGKHIPVVATFGVWNDRAGPPSLCRHSSGSS</sequence>
<dbReference type="OrthoDB" id="1164561at2759"/>
<comment type="caution">
    <text evidence="1">The sequence shown here is derived from an EMBL/GenBank/DDBJ whole genome shotgun (WGS) entry which is preliminary data.</text>
</comment>